<dbReference type="InterPro" id="IPR025324">
    <property type="entry name" value="DUF4230"/>
</dbReference>
<evidence type="ECO:0008006" key="3">
    <source>
        <dbReference type="Google" id="ProtNLM"/>
    </source>
</evidence>
<dbReference type="EMBL" id="FXUA01000001">
    <property type="protein sequence ID" value="SMP01420.1"/>
    <property type="molecule type" value="Genomic_DNA"/>
</dbReference>
<name>A0ABY1N680_9BACT</name>
<comment type="caution">
    <text evidence="1">The sequence shown here is derived from an EMBL/GenBank/DDBJ whole genome shotgun (WGS) entry which is preliminary data.</text>
</comment>
<sequence length="204" mass="23570">MNRFIIGFFAAILLLGGIWLFVNDKAKEAELQANSSLIQQQIQQVGKLVVTEAYYSQVFTYKNSQKLFLNMVSADKKALIVAKAKATVEYDLRQMETEIDPNKKTVTIVKIPEPVVNVYPEFEYYDVTQDYLNQFEGKDYNTIKTSITAQFRKKIDESGLKDDAQDRLMSELLNIYILTNSLEWTLVYNEEVIENQEQLISPKK</sequence>
<dbReference type="Pfam" id="PF14014">
    <property type="entry name" value="DUF4230"/>
    <property type="match status" value="1"/>
</dbReference>
<dbReference type="Proteomes" id="UP001157915">
    <property type="component" value="Unassembled WGS sequence"/>
</dbReference>
<gene>
    <name evidence="1" type="ORF">SAMN06265367_10115</name>
</gene>
<dbReference type="RefSeq" id="WP_283410973.1">
    <property type="nucleotide sequence ID" value="NZ_FXUA01000001.1"/>
</dbReference>
<proteinExistence type="predicted"/>
<protein>
    <recommendedName>
        <fullName evidence="3">DUF4230 domain-containing protein</fullName>
    </recommendedName>
</protein>
<keyword evidence="2" id="KW-1185">Reference proteome</keyword>
<evidence type="ECO:0000313" key="2">
    <source>
        <dbReference type="Proteomes" id="UP001157915"/>
    </source>
</evidence>
<reference evidence="1 2" key="1">
    <citation type="submission" date="2017-05" db="EMBL/GenBank/DDBJ databases">
        <authorList>
            <person name="Varghese N."/>
            <person name="Submissions S."/>
        </authorList>
    </citation>
    <scope>NUCLEOTIDE SEQUENCE [LARGE SCALE GENOMIC DNA]</scope>
    <source>
        <strain evidence="1 2">DSM 15360</strain>
    </source>
</reference>
<evidence type="ECO:0000313" key="1">
    <source>
        <dbReference type="EMBL" id="SMP01420.1"/>
    </source>
</evidence>
<accession>A0ABY1N680</accession>
<organism evidence="1 2">
    <name type="scientific">Algoriphagus winogradskyi</name>
    <dbReference type="NCBI Taxonomy" id="237017"/>
    <lineage>
        <taxon>Bacteria</taxon>
        <taxon>Pseudomonadati</taxon>
        <taxon>Bacteroidota</taxon>
        <taxon>Cytophagia</taxon>
        <taxon>Cytophagales</taxon>
        <taxon>Cyclobacteriaceae</taxon>
        <taxon>Algoriphagus</taxon>
    </lineage>
</organism>